<sequence length="91" mass="10070">MYSKGKASNLYTLDIESGKTVLIGSIGMHIVDIAFCVNILYGIRWRDQKTTDLVRINPTTAKTTIIGKLGNSKVASLAFSKHRKTLYAMGY</sequence>
<keyword evidence="3" id="KW-1185">Reference proteome</keyword>
<evidence type="ECO:0000256" key="1">
    <source>
        <dbReference type="SAM" id="Phobius"/>
    </source>
</evidence>
<dbReference type="Proteomes" id="UP000269154">
    <property type="component" value="Unassembled WGS sequence"/>
</dbReference>
<reference evidence="2 3" key="1">
    <citation type="journal article" date="2018" name="ACS Chem. Biol.">
        <title>Ketoreductase domain dysfunction expands chemodiversity: malyngamide biosynthesis in the cyanobacterium Okeania hirsuta.</title>
        <authorList>
            <person name="Moss N.A."/>
            <person name="Leao T."/>
            <person name="Rankin M."/>
            <person name="McCullough T.M."/>
            <person name="Qu P."/>
            <person name="Korobeynikov A."/>
            <person name="Smith J.L."/>
            <person name="Gerwick L."/>
            <person name="Gerwick W.H."/>
        </authorList>
    </citation>
    <scope>NUCLEOTIDE SEQUENCE [LARGE SCALE GENOMIC DNA]</scope>
    <source>
        <strain evidence="2 3">PAB10Feb10-1</strain>
    </source>
</reference>
<keyword evidence="1" id="KW-0812">Transmembrane</keyword>
<evidence type="ECO:0000313" key="2">
    <source>
        <dbReference type="EMBL" id="RQH57445.1"/>
    </source>
</evidence>
<accession>A0A3N6QZ46</accession>
<evidence type="ECO:0000313" key="3">
    <source>
        <dbReference type="Proteomes" id="UP000269154"/>
    </source>
</evidence>
<dbReference type="RefSeq" id="WP_124143857.1">
    <property type="nucleotide sequence ID" value="NZ_CAWOKI010000372.1"/>
</dbReference>
<feature type="transmembrane region" description="Helical" evidence="1">
    <location>
        <begin position="20"/>
        <end position="41"/>
    </location>
</feature>
<dbReference type="EMBL" id="RCBY01000003">
    <property type="protein sequence ID" value="RQH57445.1"/>
    <property type="molecule type" value="Genomic_DNA"/>
</dbReference>
<organism evidence="2 3">
    <name type="scientific">Okeania hirsuta</name>
    <dbReference type="NCBI Taxonomy" id="1458930"/>
    <lineage>
        <taxon>Bacteria</taxon>
        <taxon>Bacillati</taxon>
        <taxon>Cyanobacteriota</taxon>
        <taxon>Cyanophyceae</taxon>
        <taxon>Oscillatoriophycideae</taxon>
        <taxon>Oscillatoriales</taxon>
        <taxon>Microcoleaceae</taxon>
        <taxon>Okeania</taxon>
    </lineage>
</organism>
<name>A0A3N6QZ46_9CYAN</name>
<gene>
    <name evidence="2" type="ORF">D5R40_01095</name>
</gene>
<protein>
    <recommendedName>
        <fullName evidence="4">WD40 repeat domain-containing protein</fullName>
    </recommendedName>
</protein>
<dbReference type="SUPFAM" id="SSF63825">
    <property type="entry name" value="YWTD domain"/>
    <property type="match status" value="1"/>
</dbReference>
<evidence type="ECO:0008006" key="4">
    <source>
        <dbReference type="Google" id="ProtNLM"/>
    </source>
</evidence>
<proteinExistence type="predicted"/>
<keyword evidence="1" id="KW-1133">Transmembrane helix</keyword>
<keyword evidence="1" id="KW-0472">Membrane</keyword>
<dbReference type="OrthoDB" id="573842at2"/>
<comment type="caution">
    <text evidence="2">The sequence shown here is derived from an EMBL/GenBank/DDBJ whole genome shotgun (WGS) entry which is preliminary data.</text>
</comment>
<dbReference type="AlphaFoldDB" id="A0A3N6QZ46"/>